<protein>
    <submittedName>
        <fullName evidence="2">Uncharacterized protein</fullName>
    </submittedName>
</protein>
<dbReference type="STRING" id="1230453.C453_05289"/>
<dbReference type="AlphaFoldDB" id="M0HX93"/>
<keyword evidence="1" id="KW-0472">Membrane</keyword>
<evidence type="ECO:0000256" key="1">
    <source>
        <dbReference type="SAM" id="Phobius"/>
    </source>
</evidence>
<feature type="transmembrane region" description="Helical" evidence="1">
    <location>
        <begin position="38"/>
        <end position="58"/>
    </location>
</feature>
<accession>M0HX93</accession>
<organism evidence="2 3">
    <name type="scientific">Haloferax elongans ATCC BAA-1513</name>
    <dbReference type="NCBI Taxonomy" id="1230453"/>
    <lineage>
        <taxon>Archaea</taxon>
        <taxon>Methanobacteriati</taxon>
        <taxon>Methanobacteriota</taxon>
        <taxon>Stenosarchaea group</taxon>
        <taxon>Halobacteria</taxon>
        <taxon>Halobacteriales</taxon>
        <taxon>Haloferacaceae</taxon>
        <taxon>Haloferax</taxon>
    </lineage>
</organism>
<reference evidence="2 3" key="1">
    <citation type="journal article" date="2014" name="PLoS Genet.">
        <title>Phylogenetically driven sequencing of extremely halophilic archaea reveals strategies for static and dynamic osmo-response.</title>
        <authorList>
            <person name="Becker E.A."/>
            <person name="Seitzer P.M."/>
            <person name="Tritt A."/>
            <person name="Larsen D."/>
            <person name="Krusor M."/>
            <person name="Yao A.I."/>
            <person name="Wu D."/>
            <person name="Madern D."/>
            <person name="Eisen J.A."/>
            <person name="Darling A.E."/>
            <person name="Facciotti M.T."/>
        </authorList>
    </citation>
    <scope>NUCLEOTIDE SEQUENCE [LARGE SCALE GENOMIC DNA]</scope>
    <source>
        <strain evidence="2 3">ATCC BAA-1513</strain>
    </source>
</reference>
<dbReference type="Proteomes" id="UP000011612">
    <property type="component" value="Unassembled WGS sequence"/>
</dbReference>
<evidence type="ECO:0000313" key="2">
    <source>
        <dbReference type="EMBL" id="ELZ87739.1"/>
    </source>
</evidence>
<gene>
    <name evidence="2" type="ORF">C453_05289</name>
</gene>
<proteinExistence type="predicted"/>
<name>M0HX93_HALEO</name>
<evidence type="ECO:0000313" key="3">
    <source>
        <dbReference type="Proteomes" id="UP000011612"/>
    </source>
</evidence>
<comment type="caution">
    <text evidence="2">The sequence shown here is derived from an EMBL/GenBank/DDBJ whole genome shotgun (WGS) entry which is preliminary data.</text>
</comment>
<sequence length="63" mass="6963">MNSQEKRDYLSARNGFVTAAVLLAVITVYQLLTQGAYASETFVVLLLSVAAFWGTKLVHTQQE</sequence>
<keyword evidence="1" id="KW-0812">Transmembrane</keyword>
<keyword evidence="1" id="KW-1133">Transmembrane helix</keyword>
<feature type="transmembrane region" description="Helical" evidence="1">
    <location>
        <begin position="12"/>
        <end position="32"/>
    </location>
</feature>
<dbReference type="EMBL" id="AOLK01000011">
    <property type="protein sequence ID" value="ELZ87739.1"/>
    <property type="molecule type" value="Genomic_DNA"/>
</dbReference>
<keyword evidence="3" id="KW-1185">Reference proteome</keyword>